<dbReference type="Proteomes" id="UP000058925">
    <property type="component" value="Chromosome"/>
</dbReference>
<name>A0A654LXE9_9ARCH</name>
<accession>A0A654LXE9</accession>
<evidence type="ECO:0000313" key="2">
    <source>
        <dbReference type="EMBL" id="ALI35677.1"/>
    </source>
</evidence>
<evidence type="ECO:0000256" key="1">
    <source>
        <dbReference type="SAM" id="MobiDB-lite"/>
    </source>
</evidence>
<dbReference type="AlphaFoldDB" id="A0A654LXE9"/>
<evidence type="ECO:0000313" key="3">
    <source>
        <dbReference type="Proteomes" id="UP000058925"/>
    </source>
</evidence>
<protein>
    <submittedName>
        <fullName evidence="2">Uncharacterized protein</fullName>
    </submittedName>
</protein>
<sequence length="74" mass="8466">MVIFFSLLSLIIQLTVGKGVDELGRSNPQCFCPFIMRRECHLKRTSKEDDHGGNGGVRKQARPMHSIELNLYFE</sequence>
<feature type="region of interest" description="Disordered" evidence="1">
    <location>
        <begin position="45"/>
        <end position="74"/>
    </location>
</feature>
<gene>
    <name evidence="2" type="ORF">NMY3_01473</name>
</gene>
<dbReference type="KEGG" id="taa:NMY3_01473"/>
<keyword evidence="3" id="KW-1185">Reference proteome</keyword>
<reference evidence="3" key="1">
    <citation type="submission" date="2015-10" db="EMBL/GenBank/DDBJ databases">
        <title>Niche specialization of a soil ammonia-oxidizing archaeon, Candidatus Nitrosocosmicus oleophilus.</title>
        <authorList>
            <person name="Jung M.-Y."/>
            <person name="Rhee S.-K."/>
        </authorList>
    </citation>
    <scope>NUCLEOTIDE SEQUENCE [LARGE SCALE GENOMIC DNA]</scope>
    <source>
        <strain evidence="3">MY3</strain>
    </source>
</reference>
<organism evidence="2 3">
    <name type="scientific">Candidatus Nitrosocosmicus oleophilus</name>
    <dbReference type="NCBI Taxonomy" id="1353260"/>
    <lineage>
        <taxon>Archaea</taxon>
        <taxon>Nitrososphaerota</taxon>
        <taxon>Nitrososphaeria</taxon>
        <taxon>Nitrososphaerales</taxon>
        <taxon>Nitrososphaeraceae</taxon>
        <taxon>Candidatus Nitrosocosmicus</taxon>
    </lineage>
</organism>
<dbReference type="EMBL" id="CP012850">
    <property type="protein sequence ID" value="ALI35677.1"/>
    <property type="molecule type" value="Genomic_DNA"/>
</dbReference>
<proteinExistence type="predicted"/>